<evidence type="ECO:0000313" key="3">
    <source>
        <dbReference type="Proteomes" id="UP000321638"/>
    </source>
</evidence>
<gene>
    <name evidence="2" type="ORF">FHP25_26830</name>
</gene>
<name>A0A5C8PG16_9HYPH</name>
<dbReference type="RefSeq" id="WP_147850065.1">
    <property type="nucleotide sequence ID" value="NZ_VDUZ01000035.1"/>
</dbReference>
<keyword evidence="1" id="KW-0812">Transmembrane</keyword>
<protein>
    <recommendedName>
        <fullName evidence="4">DUF1440 domain-containing protein</fullName>
    </recommendedName>
</protein>
<comment type="caution">
    <text evidence="2">The sequence shown here is derived from an EMBL/GenBank/DDBJ whole genome shotgun (WGS) entry which is preliminary data.</text>
</comment>
<dbReference type="EMBL" id="VDUZ01000035">
    <property type="protein sequence ID" value="TXL72244.1"/>
    <property type="molecule type" value="Genomic_DNA"/>
</dbReference>
<accession>A0A5C8PG16</accession>
<sequence>MPSTSTRLFLGFLAGFLSHLIFQGGFGSILYAVHVLPTLPWSLAPVPPLGVPRSLSLGFWAGLWGVLYAVLERRFTALHAWWSGGLIFGFALPLLAYWFVVLPLRGAGIGGGFHVAMVPIEIGFHAVFGLGTAILFRSGVALIRRRGRASPEALHG</sequence>
<evidence type="ECO:0000313" key="2">
    <source>
        <dbReference type="EMBL" id="TXL72244.1"/>
    </source>
</evidence>
<reference evidence="2 3" key="1">
    <citation type="submission" date="2019-06" db="EMBL/GenBank/DDBJ databases">
        <title>New taxonomy in bacterial strain CC-CFT640, isolated from vineyard.</title>
        <authorList>
            <person name="Lin S.-Y."/>
            <person name="Tsai C.-F."/>
            <person name="Young C.-C."/>
        </authorList>
    </citation>
    <scope>NUCLEOTIDE SEQUENCE [LARGE SCALE GENOMIC DNA]</scope>
    <source>
        <strain evidence="2 3">CC-CFT640</strain>
    </source>
</reference>
<feature type="transmembrane region" description="Helical" evidence="1">
    <location>
        <begin position="112"/>
        <end position="136"/>
    </location>
</feature>
<dbReference type="OrthoDB" id="7361074at2"/>
<keyword evidence="1" id="KW-0472">Membrane</keyword>
<evidence type="ECO:0000256" key="1">
    <source>
        <dbReference type="SAM" id="Phobius"/>
    </source>
</evidence>
<feature type="transmembrane region" description="Helical" evidence="1">
    <location>
        <begin position="51"/>
        <end position="71"/>
    </location>
</feature>
<proteinExistence type="predicted"/>
<dbReference type="AlphaFoldDB" id="A0A5C8PG16"/>
<organism evidence="2 3">
    <name type="scientific">Vineibacter terrae</name>
    <dbReference type="NCBI Taxonomy" id="2586908"/>
    <lineage>
        <taxon>Bacteria</taxon>
        <taxon>Pseudomonadati</taxon>
        <taxon>Pseudomonadota</taxon>
        <taxon>Alphaproteobacteria</taxon>
        <taxon>Hyphomicrobiales</taxon>
        <taxon>Vineibacter</taxon>
    </lineage>
</organism>
<evidence type="ECO:0008006" key="4">
    <source>
        <dbReference type="Google" id="ProtNLM"/>
    </source>
</evidence>
<keyword evidence="1" id="KW-1133">Transmembrane helix</keyword>
<keyword evidence="3" id="KW-1185">Reference proteome</keyword>
<feature type="transmembrane region" description="Helical" evidence="1">
    <location>
        <begin position="78"/>
        <end position="100"/>
    </location>
</feature>
<dbReference type="Proteomes" id="UP000321638">
    <property type="component" value="Unassembled WGS sequence"/>
</dbReference>